<evidence type="ECO:0000313" key="2">
    <source>
        <dbReference type="Proteomes" id="UP000187148"/>
    </source>
</evidence>
<dbReference type="Proteomes" id="UP000187148">
    <property type="component" value="Chromosome"/>
</dbReference>
<protein>
    <recommendedName>
        <fullName evidence="3">Glycosyltransferase</fullName>
    </recommendedName>
</protein>
<name>A0A807LMB0_9ENTR</name>
<accession>A0A807LMB0</accession>
<dbReference type="SUPFAM" id="SSF53756">
    <property type="entry name" value="UDP-Glycosyltransferase/glycogen phosphorylase"/>
    <property type="match status" value="1"/>
</dbReference>
<dbReference type="RefSeq" id="WP_076770122.1">
    <property type="nucleotide sequence ID" value="NZ_CP019445.1"/>
</dbReference>
<sequence>MSLDTDLKDLLGKMLHDDLSETIKSAEYLGRLLWHNHMGIYSLVEFEKDLIEAFADSMQSGEISQPAAKTESTLFVVSEPFMTGGHTRLMERLAEGLLDKPNLLVTRSARPDILQRLGNYFNAIVIINADEAIKRKVVAIAQQIVAYQQVVLNIHPDDIVTVIACGLAKKYSQDTKFFFVNHADHVFNYGASIADYWFQISAYGAKIDRLRGLKGQVTFLGIPVGKSQDLHPQGDKSVVSKSVYMTAGSAEKYKPVNGYSIFPLLNMLLKKERSATLYAIGPNIKKDYWWWPLLLRFPGRVKVLKRIPYEKYMALAIKTNICIDSHPIPGGTAFVEQYIRGKRCIGLTSPFQGYTPVELLKKKDIHQVTACENQEAESGLIGMLVDVHSTEAVSARFRNALYGEEIAENLCEKHIPWTGNIRYDVISSFNTIPRDFPLSNIVTKFAMHHASASVNLVFVVKKTIAWLLKNTRVQR</sequence>
<dbReference type="KEGG" id="kco:BWI95_20035"/>
<keyword evidence="2" id="KW-1185">Reference proteome</keyword>
<dbReference type="EMBL" id="CP019445">
    <property type="protein sequence ID" value="APZ07170.1"/>
    <property type="molecule type" value="Genomic_DNA"/>
</dbReference>
<evidence type="ECO:0008006" key="3">
    <source>
        <dbReference type="Google" id="ProtNLM"/>
    </source>
</evidence>
<proteinExistence type="predicted"/>
<evidence type="ECO:0000313" key="1">
    <source>
        <dbReference type="EMBL" id="APZ07170.1"/>
    </source>
</evidence>
<organism evidence="1 2">
    <name type="scientific">Kosakonia cowanii JCM 10956 = DSM 18146</name>
    <dbReference type="NCBI Taxonomy" id="1300165"/>
    <lineage>
        <taxon>Bacteria</taxon>
        <taxon>Pseudomonadati</taxon>
        <taxon>Pseudomonadota</taxon>
        <taxon>Gammaproteobacteria</taxon>
        <taxon>Enterobacterales</taxon>
        <taxon>Enterobacteriaceae</taxon>
        <taxon>Kosakonia</taxon>
    </lineage>
</organism>
<gene>
    <name evidence="1" type="ORF">BWI95_20035</name>
</gene>
<reference evidence="1 2" key="1">
    <citation type="submission" date="2017-01" db="EMBL/GenBank/DDBJ databases">
        <authorList>
            <person name="Cao J.-M."/>
        </authorList>
    </citation>
    <scope>NUCLEOTIDE SEQUENCE [LARGE SCALE GENOMIC DNA]</scope>
    <source>
        <strain evidence="1 2">888-76</strain>
    </source>
</reference>
<dbReference type="AlphaFoldDB" id="A0A807LMB0"/>